<dbReference type="Pfam" id="PF14508">
    <property type="entry name" value="GH97_N"/>
    <property type="match status" value="1"/>
</dbReference>
<keyword evidence="2" id="KW-0326">Glycosidase</keyword>
<dbReference type="Gene3D" id="3.20.20.70">
    <property type="entry name" value="Aldolase class I"/>
    <property type="match status" value="1"/>
</dbReference>
<dbReference type="PANTHER" id="PTHR35803:SF2">
    <property type="entry name" value="RETAINING ALPHA-GALACTOSIDASE"/>
    <property type="match status" value="1"/>
</dbReference>
<dbReference type="AlphaFoldDB" id="A0A7W4WC60"/>
<sequence>MKRILLISILLLLSACGAKQQYSLSSPDGSLAVTLALNEAGQPQYRIERNGEVVLKPSQLGVVLDGVDLSRGLAVESVGEPDAVSENYTMLQGKRRQIFYTAKEQVFSFRNTGGVELQIAFRVSDDGVAFQYRFPGQSDDIKVVEGELTSFAFPPGSKAWLQPMAEAQTGWANTNPSYEEHYQMDIDVGEASPSPAGWVFPALFHTPGGWALISEAGMDGNYHASRLQAESPGGEYRIDHPMDAEVFTGGVLKAQSTLPFHSPWRFIAVGELSTLVESTLGTDLAEPAVAEMDWVDPGLVSWSWALLKDPSVNYETQKKFIDYAAEMRWPYTLVDADWDRNIGYEKIAELADYAAQKNVRLLLWYNSSGSWNKTEFTPKGVLLTREQRRSEFARLQKMGIAGVKIDFFAGDGQSMLAYYRELARDAADFDLLVNFHGSTLPRGLHRTFPNMMTSEAVRGFEMITFFQESADVAATHMTMLPFTRNAFDPMDFTPTAFSEIPNIERRTSNGFELALPVLFLSGLQHIAETDEGMAAVPEYVRDYMRGVPVSWDESRFVAGYPGKFAVVARRAGDTWYLAGINGEPEERPLTMDLSFIGARTGELITDGETPRSFNRSEVETGSNVSLSLRGRGGFVMTFPAAGLAKN</sequence>
<dbReference type="Pfam" id="PF10566">
    <property type="entry name" value="Glyco_hydro_97"/>
    <property type="match status" value="1"/>
</dbReference>
<organism evidence="7 8">
    <name type="scientific">Microbulbifer rhizosphaerae</name>
    <dbReference type="NCBI Taxonomy" id="1562603"/>
    <lineage>
        <taxon>Bacteria</taxon>
        <taxon>Pseudomonadati</taxon>
        <taxon>Pseudomonadota</taxon>
        <taxon>Gammaproteobacteria</taxon>
        <taxon>Cellvibrionales</taxon>
        <taxon>Microbulbiferaceae</taxon>
        <taxon>Microbulbifer</taxon>
    </lineage>
</organism>
<dbReference type="InterPro" id="IPR029483">
    <property type="entry name" value="GH97_C"/>
</dbReference>
<reference evidence="7 8" key="1">
    <citation type="submission" date="2020-08" db="EMBL/GenBank/DDBJ databases">
        <title>Genomic Encyclopedia of Type Strains, Phase III (KMG-III): the genomes of soil and plant-associated and newly described type strains.</title>
        <authorList>
            <person name="Whitman W."/>
        </authorList>
    </citation>
    <scope>NUCLEOTIDE SEQUENCE [LARGE SCALE GENOMIC DNA]</scope>
    <source>
        <strain evidence="7 8">CECT 8799</strain>
    </source>
</reference>
<feature type="domain" description="Glycosyl-hydrolase 97 catalytic" evidence="4">
    <location>
        <begin position="304"/>
        <end position="457"/>
    </location>
</feature>
<evidence type="ECO:0000256" key="1">
    <source>
        <dbReference type="ARBA" id="ARBA00022801"/>
    </source>
</evidence>
<feature type="signal peptide" evidence="3">
    <location>
        <begin position="1"/>
        <end position="20"/>
    </location>
</feature>
<evidence type="ECO:0008006" key="9">
    <source>
        <dbReference type="Google" id="ProtNLM"/>
    </source>
</evidence>
<dbReference type="Gene3D" id="2.70.98.10">
    <property type="match status" value="1"/>
</dbReference>
<comment type="caution">
    <text evidence="7">The sequence shown here is derived from an EMBL/GenBank/DDBJ whole genome shotgun (WGS) entry which is preliminary data.</text>
</comment>
<evidence type="ECO:0000313" key="8">
    <source>
        <dbReference type="Proteomes" id="UP000535937"/>
    </source>
</evidence>
<dbReference type="Proteomes" id="UP000535937">
    <property type="component" value="Unassembled WGS sequence"/>
</dbReference>
<proteinExistence type="predicted"/>
<dbReference type="InterPro" id="IPR014718">
    <property type="entry name" value="GH-type_carb-bd"/>
</dbReference>
<gene>
    <name evidence="7" type="ORF">FHS09_001696</name>
</gene>
<dbReference type="SUPFAM" id="SSF51445">
    <property type="entry name" value="(Trans)glycosidases"/>
    <property type="match status" value="1"/>
</dbReference>
<dbReference type="EMBL" id="JACHWZ010000006">
    <property type="protein sequence ID" value="MBB3060876.1"/>
    <property type="molecule type" value="Genomic_DNA"/>
</dbReference>
<dbReference type="Pfam" id="PF14509">
    <property type="entry name" value="GH97_C"/>
    <property type="match status" value="1"/>
</dbReference>
<evidence type="ECO:0000313" key="7">
    <source>
        <dbReference type="EMBL" id="MBB3060876.1"/>
    </source>
</evidence>
<feature type="domain" description="Glycosyl-hydrolase 97 N-terminal" evidence="5">
    <location>
        <begin position="24"/>
        <end position="287"/>
    </location>
</feature>
<dbReference type="PANTHER" id="PTHR35803">
    <property type="entry name" value="GLUCAN 1,4-ALPHA-GLUCOSIDASE SUSB-RELATED"/>
    <property type="match status" value="1"/>
</dbReference>
<evidence type="ECO:0000256" key="2">
    <source>
        <dbReference type="ARBA" id="ARBA00023295"/>
    </source>
</evidence>
<dbReference type="GO" id="GO:0030246">
    <property type="term" value="F:carbohydrate binding"/>
    <property type="evidence" value="ECO:0007669"/>
    <property type="project" value="InterPro"/>
</dbReference>
<dbReference type="PROSITE" id="PS51257">
    <property type="entry name" value="PROKAR_LIPOPROTEIN"/>
    <property type="match status" value="1"/>
</dbReference>
<keyword evidence="8" id="KW-1185">Reference proteome</keyword>
<dbReference type="InterPro" id="IPR013785">
    <property type="entry name" value="Aldolase_TIM"/>
</dbReference>
<feature type="domain" description="Glycosyl-hydrolase 97 C-terminal oligomerisation" evidence="6">
    <location>
        <begin position="550"/>
        <end position="638"/>
    </location>
</feature>
<feature type="chain" id="PRO_5030844561" description="Glycosyl-hydrolase 97 C-terminal, oligomerisation" evidence="3">
    <location>
        <begin position="21"/>
        <end position="646"/>
    </location>
</feature>
<dbReference type="InterPro" id="IPR019563">
    <property type="entry name" value="GH97_catalytic"/>
</dbReference>
<protein>
    <recommendedName>
        <fullName evidence="9">Glycosyl-hydrolase 97 C-terminal, oligomerisation</fullName>
    </recommendedName>
</protein>
<evidence type="ECO:0000259" key="6">
    <source>
        <dbReference type="Pfam" id="PF14509"/>
    </source>
</evidence>
<name>A0A7W4WC60_9GAMM</name>
<dbReference type="InterPro" id="IPR013780">
    <property type="entry name" value="Glyco_hydro_b"/>
</dbReference>
<evidence type="ECO:0000259" key="5">
    <source>
        <dbReference type="Pfam" id="PF14508"/>
    </source>
</evidence>
<dbReference type="GO" id="GO:0016798">
    <property type="term" value="F:hydrolase activity, acting on glycosyl bonds"/>
    <property type="evidence" value="ECO:0007669"/>
    <property type="project" value="UniProtKB-KW"/>
</dbReference>
<dbReference type="Gene3D" id="2.60.40.1180">
    <property type="entry name" value="Golgi alpha-mannosidase II"/>
    <property type="match status" value="1"/>
</dbReference>
<evidence type="ECO:0000259" key="4">
    <source>
        <dbReference type="Pfam" id="PF10566"/>
    </source>
</evidence>
<dbReference type="InterPro" id="IPR017853">
    <property type="entry name" value="GH"/>
</dbReference>
<keyword evidence="3" id="KW-0732">Signal</keyword>
<dbReference type="RefSeq" id="WP_183458693.1">
    <property type="nucleotide sequence ID" value="NZ_JACHWZ010000006.1"/>
</dbReference>
<accession>A0A7W4WC60</accession>
<dbReference type="InterPro" id="IPR052720">
    <property type="entry name" value="Glycosyl_hydrolase_97"/>
</dbReference>
<evidence type="ECO:0000256" key="3">
    <source>
        <dbReference type="SAM" id="SignalP"/>
    </source>
</evidence>
<keyword evidence="1" id="KW-0378">Hydrolase</keyword>
<dbReference type="InterPro" id="IPR029486">
    <property type="entry name" value="GH97_N"/>
</dbReference>